<dbReference type="EMBL" id="BNGU01000069">
    <property type="protein sequence ID" value="GHM60077.1"/>
    <property type="molecule type" value="Genomic_DNA"/>
</dbReference>
<name>A0A8J3MNC7_9RICK</name>
<sequence length="36" mass="4197">MKSQAKSLIFLDLWKCQELQFDQAAKLVLKIVQTKC</sequence>
<reference evidence="1 2" key="1">
    <citation type="journal article" date="2021" name="Microb. Ecol.">
        <title>Candidatus Mesenet longicola: Novel Endosymbionts of Brontispa longissima that Induce Cytoplasmic Incompatibility.</title>
        <authorList>
            <person name="Takano S."/>
            <person name="Gotoh Y."/>
            <person name="Hayashi T."/>
        </authorList>
    </citation>
    <scope>NUCLEOTIDE SEQUENCE [LARGE SCALE GENOMIC DNA]</scope>
    <source>
        <strain evidence="1">L5</strain>
    </source>
</reference>
<keyword evidence="2" id="KW-1185">Reference proteome</keyword>
<evidence type="ECO:0000313" key="1">
    <source>
        <dbReference type="EMBL" id="GHM60077.1"/>
    </source>
</evidence>
<accession>A0A8J3MNC7</accession>
<dbReference type="Proteomes" id="UP000637906">
    <property type="component" value="Unassembled WGS sequence"/>
</dbReference>
<comment type="caution">
    <text evidence="1">The sequence shown here is derived from an EMBL/GenBank/DDBJ whole genome shotgun (WGS) entry which is preliminary data.</text>
</comment>
<protein>
    <submittedName>
        <fullName evidence="1">Uncharacterized protein</fullName>
    </submittedName>
</protein>
<evidence type="ECO:0000313" key="2">
    <source>
        <dbReference type="Proteomes" id="UP000637906"/>
    </source>
</evidence>
<gene>
    <name evidence="1" type="ORF">sL5_10700</name>
</gene>
<organism evidence="1 2">
    <name type="scientific">Candidatus Mesenet longicola</name>
    <dbReference type="NCBI Taxonomy" id="1892558"/>
    <lineage>
        <taxon>Bacteria</taxon>
        <taxon>Pseudomonadati</taxon>
        <taxon>Pseudomonadota</taxon>
        <taxon>Alphaproteobacteria</taxon>
        <taxon>Rickettsiales</taxon>
        <taxon>Anaplasmataceae</taxon>
        <taxon>Candidatus Mesenet</taxon>
    </lineage>
</organism>
<dbReference type="AlphaFoldDB" id="A0A8J3MNC7"/>
<proteinExistence type="predicted"/>